<dbReference type="Pfam" id="PF04630">
    <property type="entry name" value="Phage_TTP_1"/>
    <property type="match status" value="1"/>
</dbReference>
<dbReference type="InterPro" id="IPR006490">
    <property type="entry name" value="Maj_tail_phi13"/>
</dbReference>
<comment type="caution">
    <text evidence="2">The sequence shown here is derived from an EMBL/GenBank/DDBJ whole genome shotgun (WGS) entry which is preliminary data.</text>
</comment>
<feature type="region of interest" description="Disordered" evidence="1">
    <location>
        <begin position="191"/>
        <end position="217"/>
    </location>
</feature>
<keyword evidence="3" id="KW-1185">Reference proteome</keyword>
<evidence type="ECO:0000313" key="2">
    <source>
        <dbReference type="EMBL" id="KMT60960.1"/>
    </source>
</evidence>
<dbReference type="OrthoDB" id="3078218at2"/>
<sequence>MAERKRRVKLGVDKLYYGKLVDNVVTDAVWLPGVTEAKIEMKKESEGFAADNDPNWIILQGGTETTADFTVANFDDADKEALFGYVMQEGMVIVEENSVPSDIAIAFRVLYNEGKYGWIGLYKGQMSYNGVELKAKEAKPEAQTDAMTGLFSGRGEKQRIMVTVMEESENFDLAAFFMEVFGTVPDDILPTTTTTTSTTTTTTTTEARAKDSVKKDV</sequence>
<dbReference type="PATRIC" id="fig|1430899.3.peg.389"/>
<reference evidence="2 3" key="1">
    <citation type="journal article" date="2015" name="Genome Biol. Evol.">
        <title>Comparative Genomics of Listeria Sensu Lato: Genus-Wide Differences in Evolutionary Dynamics and the Progressive Gain of Complex, Potentially Pathogenicity-Related Traits through Lateral Gene Transfer.</title>
        <authorList>
            <person name="Chiara M."/>
            <person name="Caruso M."/>
            <person name="D'Erchia A.M."/>
            <person name="Manzari C."/>
            <person name="Fraccalvieri R."/>
            <person name="Goffredo E."/>
            <person name="Latorre L."/>
            <person name="Miccolupo A."/>
            <person name="Padalino I."/>
            <person name="Santagada G."/>
            <person name="Chiocco D."/>
            <person name="Pesole G."/>
            <person name="Horner D.S."/>
            <person name="Parisi A."/>
        </authorList>
    </citation>
    <scope>NUCLEOTIDE SEQUENCE [LARGE SCALE GENOMIC DNA]</scope>
    <source>
        <strain evidence="2 3">1991</strain>
    </source>
</reference>
<dbReference type="InterPro" id="IPR006724">
    <property type="entry name" value="Phage_TTP"/>
</dbReference>
<name>A0A0J8GE57_9LIST</name>
<gene>
    <name evidence="2" type="ORF">X560_0380</name>
</gene>
<feature type="compositionally biased region" description="Basic and acidic residues" evidence="1">
    <location>
        <begin position="207"/>
        <end position="217"/>
    </location>
</feature>
<dbReference type="RefSeq" id="WP_007476882.1">
    <property type="nucleotide sequence ID" value="NZ_KQ130610.1"/>
</dbReference>
<organism evidence="2 3">
    <name type="scientific">Listeria fleischmannii 1991</name>
    <dbReference type="NCBI Taxonomy" id="1430899"/>
    <lineage>
        <taxon>Bacteria</taxon>
        <taxon>Bacillati</taxon>
        <taxon>Bacillota</taxon>
        <taxon>Bacilli</taxon>
        <taxon>Bacillales</taxon>
        <taxon>Listeriaceae</taxon>
        <taxon>Listeria</taxon>
    </lineage>
</organism>
<feature type="compositionally biased region" description="Low complexity" evidence="1">
    <location>
        <begin position="191"/>
        <end position="205"/>
    </location>
</feature>
<evidence type="ECO:0000256" key="1">
    <source>
        <dbReference type="SAM" id="MobiDB-lite"/>
    </source>
</evidence>
<dbReference type="AlphaFoldDB" id="A0A0J8GE57"/>
<evidence type="ECO:0000313" key="3">
    <source>
        <dbReference type="Proteomes" id="UP000052258"/>
    </source>
</evidence>
<accession>A0A0J8GE57</accession>
<dbReference type="NCBIfam" id="TIGR01603">
    <property type="entry name" value="maj_tail_phi13"/>
    <property type="match status" value="1"/>
</dbReference>
<protein>
    <submittedName>
        <fullName evidence="2">Major tail protein</fullName>
    </submittedName>
</protein>
<proteinExistence type="predicted"/>
<dbReference type="Proteomes" id="UP000052258">
    <property type="component" value="Unassembled WGS sequence"/>
</dbReference>
<dbReference type="EMBL" id="AZHO01000005">
    <property type="protein sequence ID" value="KMT60960.1"/>
    <property type="molecule type" value="Genomic_DNA"/>
</dbReference>